<feature type="domain" description="C2H2-type" evidence="3">
    <location>
        <begin position="243"/>
        <end position="272"/>
    </location>
</feature>
<protein>
    <recommendedName>
        <fullName evidence="3">C2H2-type domain-containing protein</fullName>
    </recommendedName>
</protein>
<evidence type="ECO:0000313" key="4">
    <source>
        <dbReference type="EMBL" id="KAF0315044.1"/>
    </source>
</evidence>
<name>A0A8H3VVS9_9PEZI</name>
<dbReference type="InterPro" id="IPR013087">
    <property type="entry name" value="Znf_C2H2_type"/>
</dbReference>
<dbReference type="AlphaFoldDB" id="A0A8H3VVS9"/>
<keyword evidence="5" id="KW-1185">Reference proteome</keyword>
<dbReference type="EMBL" id="WOWK01000242">
    <property type="protein sequence ID" value="KAF0315044.1"/>
    <property type="molecule type" value="Genomic_DNA"/>
</dbReference>
<keyword evidence="1" id="KW-0862">Zinc</keyword>
<accession>A0A8H3VVS9</accession>
<feature type="region of interest" description="Disordered" evidence="2">
    <location>
        <begin position="208"/>
        <end position="232"/>
    </location>
</feature>
<evidence type="ECO:0000256" key="2">
    <source>
        <dbReference type="SAM" id="MobiDB-lite"/>
    </source>
</evidence>
<evidence type="ECO:0000259" key="3">
    <source>
        <dbReference type="PROSITE" id="PS50157"/>
    </source>
</evidence>
<dbReference type="PROSITE" id="PS50157">
    <property type="entry name" value="ZINC_FINGER_C2H2_2"/>
    <property type="match status" value="1"/>
</dbReference>
<keyword evidence="1" id="KW-0479">Metal-binding</keyword>
<dbReference type="Proteomes" id="UP000434172">
    <property type="component" value="Unassembled WGS sequence"/>
</dbReference>
<dbReference type="PROSITE" id="PS00028">
    <property type="entry name" value="ZINC_FINGER_C2H2_1"/>
    <property type="match status" value="1"/>
</dbReference>
<keyword evidence="1" id="KW-0863">Zinc-finger</keyword>
<proteinExistence type="predicted"/>
<gene>
    <name evidence="4" type="ORF">GQ607_017722</name>
</gene>
<dbReference type="OrthoDB" id="4845159at2759"/>
<reference evidence="4 5" key="1">
    <citation type="submission" date="2019-12" db="EMBL/GenBank/DDBJ databases">
        <title>A genome sequence resource for the geographically widespread anthracnose pathogen Colletotrichum asianum.</title>
        <authorList>
            <person name="Meng Y."/>
        </authorList>
    </citation>
    <scope>NUCLEOTIDE SEQUENCE [LARGE SCALE GENOMIC DNA]</scope>
    <source>
        <strain evidence="4 5">ICMP 18580</strain>
    </source>
</reference>
<organism evidence="4 5">
    <name type="scientific">Colletotrichum asianum</name>
    <dbReference type="NCBI Taxonomy" id="702518"/>
    <lineage>
        <taxon>Eukaryota</taxon>
        <taxon>Fungi</taxon>
        <taxon>Dikarya</taxon>
        <taxon>Ascomycota</taxon>
        <taxon>Pezizomycotina</taxon>
        <taxon>Sordariomycetes</taxon>
        <taxon>Hypocreomycetidae</taxon>
        <taxon>Glomerellales</taxon>
        <taxon>Glomerellaceae</taxon>
        <taxon>Colletotrichum</taxon>
        <taxon>Colletotrichum gloeosporioides species complex</taxon>
    </lineage>
</organism>
<dbReference type="GO" id="GO:0008270">
    <property type="term" value="F:zinc ion binding"/>
    <property type="evidence" value="ECO:0007669"/>
    <property type="project" value="UniProtKB-KW"/>
</dbReference>
<evidence type="ECO:0000313" key="5">
    <source>
        <dbReference type="Proteomes" id="UP000434172"/>
    </source>
</evidence>
<feature type="region of interest" description="Disordered" evidence="2">
    <location>
        <begin position="328"/>
        <end position="353"/>
    </location>
</feature>
<evidence type="ECO:0000256" key="1">
    <source>
        <dbReference type="PROSITE-ProRule" id="PRU00042"/>
    </source>
</evidence>
<comment type="caution">
    <text evidence="4">The sequence shown here is derived from an EMBL/GenBank/DDBJ whole genome shotgun (WGS) entry which is preliminary data.</text>
</comment>
<sequence length="371" mass="40841">MDHQSRSIDETAVYDYDNDYYASALATYQDISTAPYETTSDNHNNHFYVPALPINQDISTAPYETTSDNHDIYYSVPTPAIDQNASPAPHQSYAGYGHDYLDQFADPSNHQFYADSNVNYASNNNFPPDAYPPELDLHTDLPNFTPSSASRQDQYSYPVGDPKLAWEEVKDRGHHTTSPWDPVPLDPTFLAPNYRRPPSTTYRTIASATRTQADERSQFTKQTPSDWDAVSSRSGLSVSSGATTCGACGKSFGDARVARRHETEVHHKDGDPEYVCKCNNYRVPSKRNYIRHVQGSCKGKGLADAVYVCKCLEQCSELDAHVAHVRACGKKKPGRPPNSSRTHSSPAFGVGGDQGSFWSSSGLFANGSGGV</sequence>